<comment type="caution">
    <text evidence="1">The sequence shown here is derived from an EMBL/GenBank/DDBJ whole genome shotgun (WGS) entry which is preliminary data.</text>
</comment>
<dbReference type="AlphaFoldDB" id="A0A2G2YEJ4"/>
<evidence type="ECO:0000313" key="1">
    <source>
        <dbReference type="EMBL" id="PHT68173.1"/>
    </source>
</evidence>
<name>A0A2G2YEJ4_CAPAN</name>
<protein>
    <submittedName>
        <fullName evidence="1">Uncharacterized protein</fullName>
    </submittedName>
</protein>
<dbReference type="Gene3D" id="3.40.718.10">
    <property type="entry name" value="Isopropylmalate Dehydrogenase"/>
    <property type="match status" value="1"/>
</dbReference>
<sequence length="99" mass="10715">MDLTKKIKVCLKGGLMTPIDGGVSPLNVQMRKDLDLENTESQYAGIEHEVVPGVVGSLKCLQKRMVGPSYDGVYPPHQLSSDSGDVSTYAGYIVLECKD</sequence>
<reference evidence="1 2" key="1">
    <citation type="journal article" date="2014" name="Nat. Genet.">
        <title>Genome sequence of the hot pepper provides insights into the evolution of pungency in Capsicum species.</title>
        <authorList>
            <person name="Kim S."/>
            <person name="Park M."/>
            <person name="Yeom S.I."/>
            <person name="Kim Y.M."/>
            <person name="Lee J.M."/>
            <person name="Lee H.A."/>
            <person name="Seo E."/>
            <person name="Choi J."/>
            <person name="Cheong K."/>
            <person name="Kim K.T."/>
            <person name="Jung K."/>
            <person name="Lee G.W."/>
            <person name="Oh S.K."/>
            <person name="Bae C."/>
            <person name="Kim S.B."/>
            <person name="Lee H.Y."/>
            <person name="Kim S.Y."/>
            <person name="Kim M.S."/>
            <person name="Kang B.C."/>
            <person name="Jo Y.D."/>
            <person name="Yang H.B."/>
            <person name="Jeong H.J."/>
            <person name="Kang W.H."/>
            <person name="Kwon J.K."/>
            <person name="Shin C."/>
            <person name="Lim J.Y."/>
            <person name="Park J.H."/>
            <person name="Huh J.H."/>
            <person name="Kim J.S."/>
            <person name="Kim B.D."/>
            <person name="Cohen O."/>
            <person name="Paran I."/>
            <person name="Suh M.C."/>
            <person name="Lee S.B."/>
            <person name="Kim Y.K."/>
            <person name="Shin Y."/>
            <person name="Noh S.J."/>
            <person name="Park J."/>
            <person name="Seo Y.S."/>
            <person name="Kwon S.Y."/>
            <person name="Kim H.A."/>
            <person name="Park J.M."/>
            <person name="Kim H.J."/>
            <person name="Choi S.B."/>
            <person name="Bosland P.W."/>
            <person name="Reeves G."/>
            <person name="Jo S.H."/>
            <person name="Lee B.W."/>
            <person name="Cho H.T."/>
            <person name="Choi H.S."/>
            <person name="Lee M.S."/>
            <person name="Yu Y."/>
            <person name="Do Choi Y."/>
            <person name="Park B.S."/>
            <person name="van Deynze A."/>
            <person name="Ashrafi H."/>
            <person name="Hill T."/>
            <person name="Kim W.T."/>
            <person name="Pai H.S."/>
            <person name="Ahn H.K."/>
            <person name="Yeam I."/>
            <person name="Giovannoni J.J."/>
            <person name="Rose J.K."/>
            <person name="Sorensen I."/>
            <person name="Lee S.J."/>
            <person name="Kim R.W."/>
            <person name="Choi I.Y."/>
            <person name="Choi B.S."/>
            <person name="Lim J.S."/>
            <person name="Lee Y.H."/>
            <person name="Choi D."/>
        </authorList>
    </citation>
    <scope>NUCLEOTIDE SEQUENCE [LARGE SCALE GENOMIC DNA]</scope>
    <source>
        <strain evidence="2">cv. CM334</strain>
    </source>
</reference>
<organism evidence="1 2">
    <name type="scientific">Capsicum annuum</name>
    <name type="common">Capsicum pepper</name>
    <dbReference type="NCBI Taxonomy" id="4072"/>
    <lineage>
        <taxon>Eukaryota</taxon>
        <taxon>Viridiplantae</taxon>
        <taxon>Streptophyta</taxon>
        <taxon>Embryophyta</taxon>
        <taxon>Tracheophyta</taxon>
        <taxon>Spermatophyta</taxon>
        <taxon>Magnoliopsida</taxon>
        <taxon>eudicotyledons</taxon>
        <taxon>Gunneridae</taxon>
        <taxon>Pentapetalae</taxon>
        <taxon>asterids</taxon>
        <taxon>lamiids</taxon>
        <taxon>Solanales</taxon>
        <taxon>Solanaceae</taxon>
        <taxon>Solanoideae</taxon>
        <taxon>Capsiceae</taxon>
        <taxon>Capsicum</taxon>
    </lineage>
</organism>
<keyword evidence="2" id="KW-1185">Reference proteome</keyword>
<dbReference type="Proteomes" id="UP000222542">
    <property type="component" value="Unassembled WGS sequence"/>
</dbReference>
<dbReference type="Gramene" id="PHT68173">
    <property type="protein sequence ID" value="PHT68173"/>
    <property type="gene ID" value="T459_27660"/>
</dbReference>
<proteinExistence type="predicted"/>
<accession>A0A2G2YEJ4</accession>
<dbReference type="STRING" id="4072.A0A2G2YEJ4"/>
<gene>
    <name evidence="1" type="ORF">T459_27660</name>
</gene>
<reference evidence="1 2" key="2">
    <citation type="journal article" date="2017" name="Genome Biol.">
        <title>New reference genome sequences of hot pepper reveal the massive evolution of plant disease-resistance genes by retroduplication.</title>
        <authorList>
            <person name="Kim S."/>
            <person name="Park J."/>
            <person name="Yeom S.I."/>
            <person name="Kim Y.M."/>
            <person name="Seo E."/>
            <person name="Kim K.T."/>
            <person name="Kim M.S."/>
            <person name="Lee J.M."/>
            <person name="Cheong K."/>
            <person name="Shin H.S."/>
            <person name="Kim S.B."/>
            <person name="Han K."/>
            <person name="Lee J."/>
            <person name="Park M."/>
            <person name="Lee H.A."/>
            <person name="Lee H.Y."/>
            <person name="Lee Y."/>
            <person name="Oh S."/>
            <person name="Lee J.H."/>
            <person name="Choi E."/>
            <person name="Choi E."/>
            <person name="Lee S.E."/>
            <person name="Jeon J."/>
            <person name="Kim H."/>
            <person name="Choi G."/>
            <person name="Song H."/>
            <person name="Lee J."/>
            <person name="Lee S.C."/>
            <person name="Kwon J.K."/>
            <person name="Lee H.Y."/>
            <person name="Koo N."/>
            <person name="Hong Y."/>
            <person name="Kim R.W."/>
            <person name="Kang W.H."/>
            <person name="Huh J.H."/>
            <person name="Kang B.C."/>
            <person name="Yang T.J."/>
            <person name="Lee Y.H."/>
            <person name="Bennetzen J.L."/>
            <person name="Choi D."/>
        </authorList>
    </citation>
    <scope>NUCLEOTIDE SEQUENCE [LARGE SCALE GENOMIC DNA]</scope>
    <source>
        <strain evidence="2">cv. CM334</strain>
    </source>
</reference>
<dbReference type="SUPFAM" id="SSF53659">
    <property type="entry name" value="Isocitrate/Isopropylmalate dehydrogenase-like"/>
    <property type="match status" value="1"/>
</dbReference>
<evidence type="ECO:0000313" key="2">
    <source>
        <dbReference type="Proteomes" id="UP000222542"/>
    </source>
</evidence>
<dbReference type="EMBL" id="AYRZ02000011">
    <property type="protein sequence ID" value="PHT68173.1"/>
    <property type="molecule type" value="Genomic_DNA"/>
</dbReference>